<feature type="non-terminal residue" evidence="2">
    <location>
        <position position="1"/>
    </location>
</feature>
<gene>
    <name evidence="2" type="ORF">TPC1_12842</name>
</gene>
<accession>A0A146KDA5</accession>
<organism evidence="2">
    <name type="scientific">Trepomonas sp. PC1</name>
    <dbReference type="NCBI Taxonomy" id="1076344"/>
    <lineage>
        <taxon>Eukaryota</taxon>
        <taxon>Metamonada</taxon>
        <taxon>Diplomonadida</taxon>
        <taxon>Hexamitidae</taxon>
        <taxon>Hexamitinae</taxon>
        <taxon>Trepomonas</taxon>
    </lineage>
</organism>
<dbReference type="EMBL" id="GDID01002119">
    <property type="protein sequence ID" value="JAP94487.1"/>
    <property type="molecule type" value="Transcribed_RNA"/>
</dbReference>
<sequence length="1640" mass="191552">IISQKGMDCCDPTEFQQFGKEQPEIVSDDTKRIYTLDCLKATLNQYCHVDLILQASFCDIFDIDFDMHSYAAELFGPHDANLHIANSINYKLPGLIQVNVQQDVDTLQMDNTQIFYFQTQQNCEITNKVPKPTEYFQPLPQSCFTQNIYEAVLQKLWGLEKNCSDPSNVLRNFLKRSSSQEQKQIIRQAQNQKQRKPKYVAETPVVGILQQQSRQQITAFAETNLIPERKATVCAQCGKIQIFGPNCDICDAKMAEQYDLALYESIEKEGYQFVENLSESTGKQVKGYAEFCINSGLSQISYQGANRFEALIVAPLNRLTEKEYDFVVKLVEKYDDSLKIKAIAGIYSMIDQACPSFQYQIKRKIPINNDVKSNGHLWVQVYMDHIIKNEKSYIPNTRLIQLCVPYQLYQIYREKDIFNEVALTYSYNINAQTLSQFAHKFAYEYLLNRNEQRINQQFYQFQFLFNIINRTTEGERFNKGYQTMFIKSLVNEILTYDQNSVLASTSIFSNKQVFNDSYLIFAFSSNLCSDVNIKITSNTLRHQKFTSINGFLVQKCYRQIVRNASLFTPFLGISDFDQNKFVKLFNESTDKCETMRRFMSGKFNTIQVISGSYNDFNVFNSFDNLAPYFPSTQQEYKLQLLGTQKPPYDPSKSIQEQREIIKHNQMQIQNANRHEHRQVQENTSHQQPKAQVVVPKIEPKAAPIIRTHLIDKVLEKAPLHMQGFEIGKVVNRIIQQYNPKAHSMRKMVLYVPDVEIYNEQTLYEAFPKQLGYQIQNKHKENFLTDCNWQFTDYITQLCNTFQDYETQAVNPYKFWQLSSLTMQTVQNLTKNSKIDLKYFNLQGTVPEYVLKRLLLSDCDLSSSKVVSFAQDAIYGIDLLDPMLYDKNAANKYQYLDNILQDSLKLQQTINQLILDLKKLSEKQLVDLVKAVVSTPLPIGSSPLDVFQQFSIHHRIPQEHYHYIAKIFQLFGYCRYTKHYSFPVQIAELTDKAHFNRTYYHMENARLIQAKLNQVDYVIWLSRIQKIAKEKQDNESIKIIQQHFWNSIGQMNPIYHNKLNIDQKSRYEALLKNLEIIDLENRQIINTDVMFCQFIPQNHKDYNKSVQYPLYTFSINDNSRTKLRESWICATMYKILFLSSFGMKYDILEDIVREKGLGQEVLQKVKELYHNIMNLWSRFHDYLVSFVILDCNNPRQIREFVDTPQTVNNSALSKEKVEKILKKIQMIKPAKFVEDIDMIKRCDIIEYATRGNKIPAASKIREIPSIKIFLEKLEISMITDFTNRESLYQNLMNLKNCTNVDQLINYKPISGSVVEYRIKQFIESMRIERQLTIDPLELEFVDEHTRNEPEILTESNSVTQRLQNFSTIRPPQIIPPVIPSSIPSSIPMMKMTMPEIPPSITPKLEPHSSQTPKAPQRKTDPSVQLTQEQSDKILRQNLTLYQSPSEAEKFIIEVFKMNDIYQIFQERNQTMDQFLFLQSSCQRSHSDEWGRLYSFIISIKPEPLEISQEESKNLMTQLTTIAERLGCAGQQEMETLNNLQKQLETPRGKELKVFETAQEYVKKNLELAYHQAYKMRDEIIRNPETNINQFKANIHQSLKQMQIMNQIPLNALIQEKETSNKKKMALATYFFLAQNASGQKQ</sequence>
<evidence type="ECO:0000256" key="1">
    <source>
        <dbReference type="SAM" id="MobiDB-lite"/>
    </source>
</evidence>
<name>A0A146KDA5_9EUKA</name>
<reference evidence="2" key="1">
    <citation type="submission" date="2015-07" db="EMBL/GenBank/DDBJ databases">
        <title>Adaptation to a free-living lifestyle via gene acquisitions in the diplomonad Trepomonas sp. PC1.</title>
        <authorList>
            <person name="Xu F."/>
            <person name="Jerlstrom-Hultqvist J."/>
            <person name="Kolisko M."/>
            <person name="Simpson A.G.B."/>
            <person name="Roger A.J."/>
            <person name="Svard S.G."/>
            <person name="Andersson J.O."/>
        </authorList>
    </citation>
    <scope>NUCLEOTIDE SEQUENCE</scope>
    <source>
        <strain evidence="2">PC1</strain>
    </source>
</reference>
<protein>
    <submittedName>
        <fullName evidence="2">Uncharacterized protein</fullName>
    </submittedName>
</protein>
<evidence type="ECO:0000313" key="2">
    <source>
        <dbReference type="EMBL" id="JAP94487.1"/>
    </source>
</evidence>
<feature type="region of interest" description="Disordered" evidence="1">
    <location>
        <begin position="1394"/>
        <end position="1426"/>
    </location>
</feature>
<proteinExistence type="predicted"/>